<reference evidence="2" key="1">
    <citation type="journal article" date="2023" name="Science">
        <title>Genome structures resolve the early diversification of teleost fishes.</title>
        <authorList>
            <person name="Parey E."/>
            <person name="Louis A."/>
            <person name="Montfort J."/>
            <person name="Bouchez O."/>
            <person name="Roques C."/>
            <person name="Iampietro C."/>
            <person name="Lluch J."/>
            <person name="Castinel A."/>
            <person name="Donnadieu C."/>
            <person name="Desvignes T."/>
            <person name="Floi Bucao C."/>
            <person name="Jouanno E."/>
            <person name="Wen M."/>
            <person name="Mejri S."/>
            <person name="Dirks R."/>
            <person name="Jansen H."/>
            <person name="Henkel C."/>
            <person name="Chen W.J."/>
            <person name="Zahm M."/>
            <person name="Cabau C."/>
            <person name="Klopp C."/>
            <person name="Thompson A.W."/>
            <person name="Robinson-Rechavi M."/>
            <person name="Braasch I."/>
            <person name="Lecointre G."/>
            <person name="Bobe J."/>
            <person name="Postlethwait J.H."/>
            <person name="Berthelot C."/>
            <person name="Roest Crollius H."/>
            <person name="Guiguen Y."/>
        </authorList>
    </citation>
    <scope>NUCLEOTIDE SEQUENCE</scope>
    <source>
        <strain evidence="2">WJC10195</strain>
    </source>
</reference>
<dbReference type="EMBL" id="JAINUF010000010">
    <property type="protein sequence ID" value="KAJ8348551.1"/>
    <property type="molecule type" value="Genomic_DNA"/>
</dbReference>
<accession>A0A9Q1F0P7</accession>
<evidence type="ECO:0000256" key="1">
    <source>
        <dbReference type="SAM" id="MobiDB-lite"/>
    </source>
</evidence>
<dbReference type="OrthoDB" id="8964969at2759"/>
<sequence>MRKCPCPVPACCFRGQKLDRHLARSHVELTQKRCQAYSHRAKREEAIAQLGQLRASNPAVPMVSQLDLQASEGGSAEREVAEDGGCQNPACDRQRQDLEDKVSRLEKELRALRRRFRRYVCRRVVPQVAAEVQAEAGPSTVGQKRSRAEEEEEADEAGGPEREEAAEMEEEPENHELLTMSRKVVLHQLAVKASKVKDGGQGHTE</sequence>
<feature type="region of interest" description="Disordered" evidence="1">
    <location>
        <begin position="133"/>
        <end position="181"/>
    </location>
</feature>
<feature type="compositionally biased region" description="Acidic residues" evidence="1">
    <location>
        <begin position="149"/>
        <end position="158"/>
    </location>
</feature>
<protein>
    <submittedName>
        <fullName evidence="2">Uncharacterized protein</fullName>
    </submittedName>
</protein>
<proteinExistence type="predicted"/>
<feature type="region of interest" description="Disordered" evidence="1">
    <location>
        <begin position="71"/>
        <end position="92"/>
    </location>
</feature>
<name>A0A9Q1F0P7_SYNKA</name>
<gene>
    <name evidence="2" type="ORF">SKAU_G00271400</name>
</gene>
<evidence type="ECO:0000313" key="3">
    <source>
        <dbReference type="Proteomes" id="UP001152622"/>
    </source>
</evidence>
<dbReference type="AlphaFoldDB" id="A0A9Q1F0P7"/>
<organism evidence="2 3">
    <name type="scientific">Synaphobranchus kaupii</name>
    <name type="common">Kaup's arrowtooth eel</name>
    <dbReference type="NCBI Taxonomy" id="118154"/>
    <lineage>
        <taxon>Eukaryota</taxon>
        <taxon>Metazoa</taxon>
        <taxon>Chordata</taxon>
        <taxon>Craniata</taxon>
        <taxon>Vertebrata</taxon>
        <taxon>Euteleostomi</taxon>
        <taxon>Actinopterygii</taxon>
        <taxon>Neopterygii</taxon>
        <taxon>Teleostei</taxon>
        <taxon>Anguilliformes</taxon>
        <taxon>Synaphobranchidae</taxon>
        <taxon>Synaphobranchus</taxon>
    </lineage>
</organism>
<dbReference type="Proteomes" id="UP001152622">
    <property type="component" value="Chromosome 10"/>
</dbReference>
<comment type="caution">
    <text evidence="2">The sequence shown here is derived from an EMBL/GenBank/DDBJ whole genome shotgun (WGS) entry which is preliminary data.</text>
</comment>
<keyword evidence="3" id="KW-1185">Reference proteome</keyword>
<evidence type="ECO:0000313" key="2">
    <source>
        <dbReference type="EMBL" id="KAJ8348551.1"/>
    </source>
</evidence>